<evidence type="ECO:0000313" key="2">
    <source>
        <dbReference type="Proteomes" id="UP000765509"/>
    </source>
</evidence>
<organism evidence="1 2">
    <name type="scientific">Austropuccinia psidii MF-1</name>
    <dbReference type="NCBI Taxonomy" id="1389203"/>
    <lineage>
        <taxon>Eukaryota</taxon>
        <taxon>Fungi</taxon>
        <taxon>Dikarya</taxon>
        <taxon>Basidiomycota</taxon>
        <taxon>Pucciniomycotina</taxon>
        <taxon>Pucciniomycetes</taxon>
        <taxon>Pucciniales</taxon>
        <taxon>Sphaerophragmiaceae</taxon>
        <taxon>Austropuccinia</taxon>
    </lineage>
</organism>
<proteinExistence type="predicted"/>
<comment type="caution">
    <text evidence="1">The sequence shown here is derived from an EMBL/GenBank/DDBJ whole genome shotgun (WGS) entry which is preliminary data.</text>
</comment>
<dbReference type="AlphaFoldDB" id="A0A9Q3PDA4"/>
<keyword evidence="2" id="KW-1185">Reference proteome</keyword>
<dbReference type="Proteomes" id="UP000765509">
    <property type="component" value="Unassembled WGS sequence"/>
</dbReference>
<sequence length="76" mass="9138">MEFIRGIDMIKEDFALPERLVTARINTLFTRSAHRWYIKLRQAQRHQSWTLWKVQINKKWANDASRFKVETAFATA</sequence>
<gene>
    <name evidence="1" type="ORF">O181_097553</name>
</gene>
<reference evidence="1" key="1">
    <citation type="submission" date="2021-03" db="EMBL/GenBank/DDBJ databases">
        <title>Draft genome sequence of rust myrtle Austropuccinia psidii MF-1, a brazilian biotype.</title>
        <authorList>
            <person name="Quecine M.C."/>
            <person name="Pachon D.M.R."/>
            <person name="Bonatelli M.L."/>
            <person name="Correr F.H."/>
            <person name="Franceschini L.M."/>
            <person name="Leite T.F."/>
            <person name="Margarido G.R.A."/>
            <person name="Almeida C.A."/>
            <person name="Ferrarezi J.A."/>
            <person name="Labate C.A."/>
        </authorList>
    </citation>
    <scope>NUCLEOTIDE SEQUENCE</scope>
    <source>
        <strain evidence="1">MF-1</strain>
    </source>
</reference>
<name>A0A9Q3PDA4_9BASI</name>
<dbReference type="EMBL" id="AVOT02065879">
    <property type="protein sequence ID" value="MBW0557838.1"/>
    <property type="molecule type" value="Genomic_DNA"/>
</dbReference>
<accession>A0A9Q3PDA4</accession>
<protein>
    <submittedName>
        <fullName evidence="1">Uncharacterized protein</fullName>
    </submittedName>
</protein>
<evidence type="ECO:0000313" key="1">
    <source>
        <dbReference type="EMBL" id="MBW0557838.1"/>
    </source>
</evidence>